<evidence type="ECO:0000259" key="2">
    <source>
        <dbReference type="PROSITE" id="PS51464"/>
    </source>
</evidence>
<dbReference type="InterPro" id="IPR046348">
    <property type="entry name" value="SIS_dom_sf"/>
</dbReference>
<dbReference type="EMBL" id="FTNC01000018">
    <property type="protein sequence ID" value="SIR27109.1"/>
    <property type="molecule type" value="Genomic_DNA"/>
</dbReference>
<dbReference type="Pfam" id="PF01380">
    <property type="entry name" value="SIS"/>
    <property type="match status" value="1"/>
</dbReference>
<evidence type="ECO:0000313" key="4">
    <source>
        <dbReference type="Proteomes" id="UP000185669"/>
    </source>
</evidence>
<dbReference type="Proteomes" id="UP000185669">
    <property type="component" value="Unassembled WGS sequence"/>
</dbReference>
<keyword evidence="3" id="KW-0413">Isomerase</keyword>
<evidence type="ECO:0000256" key="1">
    <source>
        <dbReference type="ARBA" id="ARBA00009235"/>
    </source>
</evidence>
<dbReference type="AlphaFoldDB" id="A0A1N6ZJW2"/>
<dbReference type="STRING" id="56779.SAMN05421834_11840"/>
<dbReference type="OrthoDB" id="9797832at2"/>
<dbReference type="Gene3D" id="3.40.50.10490">
    <property type="entry name" value="Glucose-6-phosphate isomerase like protein, domain 1"/>
    <property type="match status" value="1"/>
</dbReference>
<comment type="similarity">
    <text evidence="1">Belongs to the SIS family. PHI subfamily.</text>
</comment>
<feature type="domain" description="SIS" evidence="2">
    <location>
        <begin position="28"/>
        <end position="169"/>
    </location>
</feature>
<organism evidence="3 4">
    <name type="scientific">Halanaerobium kushneri</name>
    <dbReference type="NCBI Taxonomy" id="56779"/>
    <lineage>
        <taxon>Bacteria</taxon>
        <taxon>Bacillati</taxon>
        <taxon>Bacillota</taxon>
        <taxon>Clostridia</taxon>
        <taxon>Halanaerobiales</taxon>
        <taxon>Halanaerobiaceae</taxon>
        <taxon>Halanaerobium</taxon>
    </lineage>
</organism>
<sequence>MLVNKSQQVLEDLKLIFSQLKEKEINEFKDLIYKSERLFFAAAGRSKLMLKAVAMRFMQYGFEIYLVGETNTPAFRENDLLIVASGSGETKSTILFAENAKNIGGKIALITASKNSTLAKISDQIVEIPVNRVISEKEKSLPGGSYFEEALLILGDNLIISIVEQREIKNDKLYQRHANLE</sequence>
<dbReference type="NCBIfam" id="TIGR03127">
    <property type="entry name" value="RuMP_HxlB"/>
    <property type="match status" value="1"/>
</dbReference>
<dbReference type="GO" id="GO:0097367">
    <property type="term" value="F:carbohydrate derivative binding"/>
    <property type="evidence" value="ECO:0007669"/>
    <property type="project" value="InterPro"/>
</dbReference>
<dbReference type="CDD" id="cd05005">
    <property type="entry name" value="SIS_PHI"/>
    <property type="match status" value="1"/>
</dbReference>
<dbReference type="InterPro" id="IPR017552">
    <property type="entry name" value="PHI/rmpB"/>
</dbReference>
<dbReference type="SUPFAM" id="SSF53697">
    <property type="entry name" value="SIS domain"/>
    <property type="match status" value="1"/>
</dbReference>
<name>A0A1N6ZJW2_9FIRM</name>
<dbReference type="InterPro" id="IPR001347">
    <property type="entry name" value="SIS_dom"/>
</dbReference>
<dbReference type="GO" id="GO:0016853">
    <property type="term" value="F:isomerase activity"/>
    <property type="evidence" value="ECO:0007669"/>
    <property type="project" value="UniProtKB-KW"/>
</dbReference>
<gene>
    <name evidence="3" type="ORF">SAMN05421834_11840</name>
</gene>
<dbReference type="RefSeq" id="WP_076545592.1">
    <property type="nucleotide sequence ID" value="NZ_FTNC01000018.1"/>
</dbReference>
<dbReference type="GO" id="GO:1901135">
    <property type="term" value="P:carbohydrate derivative metabolic process"/>
    <property type="evidence" value="ECO:0007669"/>
    <property type="project" value="InterPro"/>
</dbReference>
<dbReference type="PANTHER" id="PTHR43443:SF1">
    <property type="entry name" value="3-HEXULOSE-6-PHOSPHATE ISOMERASE"/>
    <property type="match status" value="1"/>
</dbReference>
<reference evidence="4" key="1">
    <citation type="submission" date="2017-01" db="EMBL/GenBank/DDBJ databases">
        <authorList>
            <person name="Varghese N."/>
            <person name="Submissions S."/>
        </authorList>
    </citation>
    <scope>NUCLEOTIDE SEQUENCE [LARGE SCALE GENOMIC DNA]</scope>
    <source>
        <strain evidence="4">ATCC 700103</strain>
    </source>
</reference>
<proteinExistence type="inferred from homology"/>
<accession>A0A1N6ZJW2</accession>
<evidence type="ECO:0000313" key="3">
    <source>
        <dbReference type="EMBL" id="SIR27109.1"/>
    </source>
</evidence>
<dbReference type="PROSITE" id="PS51464">
    <property type="entry name" value="SIS"/>
    <property type="match status" value="1"/>
</dbReference>
<keyword evidence="4" id="KW-1185">Reference proteome</keyword>
<dbReference type="PANTHER" id="PTHR43443">
    <property type="entry name" value="3-HEXULOSE-6-PHOSPHATE ISOMERASE"/>
    <property type="match status" value="1"/>
</dbReference>
<protein>
    <submittedName>
        <fullName evidence="3">6-phospho-3-hexuloisomerase</fullName>
    </submittedName>
</protein>